<dbReference type="InterPro" id="IPR005094">
    <property type="entry name" value="Endonuclease_MobA/VirD2"/>
</dbReference>
<dbReference type="Pfam" id="PF20874">
    <property type="entry name" value="Relaxase_M"/>
    <property type="match status" value="1"/>
</dbReference>
<feature type="domain" description="MobA/VirD2-like nuclease" evidence="1">
    <location>
        <begin position="45"/>
        <end position="212"/>
    </location>
</feature>
<dbReference type="Proteomes" id="UP000192085">
    <property type="component" value="Chromosome"/>
</dbReference>
<organism evidence="4 5">
    <name type="scientific">Lactococcus lactis subsp. lactis</name>
    <name type="common">Streptococcus lactis</name>
    <dbReference type="NCBI Taxonomy" id="1360"/>
    <lineage>
        <taxon>Bacteria</taxon>
        <taxon>Bacillati</taxon>
        <taxon>Bacillota</taxon>
        <taxon>Bacilli</taxon>
        <taxon>Lactobacillales</taxon>
        <taxon>Streptococcaceae</taxon>
        <taxon>Lactococcus</taxon>
    </lineage>
</organism>
<feature type="domain" description="Group II intron-interrupted relaxase LtrB C-terminal" evidence="2">
    <location>
        <begin position="434"/>
        <end position="540"/>
    </location>
</feature>
<name>A0A1V0NF15_LACLL</name>
<feature type="domain" description="Group II intron-interrupted relaxase LtrB central" evidence="3">
    <location>
        <begin position="337"/>
        <end position="420"/>
    </location>
</feature>
<gene>
    <name evidence="4" type="ORF">LL275_0863</name>
</gene>
<dbReference type="InterPro" id="IPR048299">
    <property type="entry name" value="LtrB_central"/>
</dbReference>
<proteinExistence type="predicted"/>
<evidence type="ECO:0000259" key="3">
    <source>
        <dbReference type="Pfam" id="PF20874"/>
    </source>
</evidence>
<evidence type="ECO:0000313" key="4">
    <source>
        <dbReference type="EMBL" id="ARD98495.1"/>
    </source>
</evidence>
<evidence type="ECO:0000313" key="5">
    <source>
        <dbReference type="Proteomes" id="UP000192085"/>
    </source>
</evidence>
<dbReference type="RefSeq" id="WP_081144254.1">
    <property type="nucleotide sequence ID" value="NZ_CP015897.1"/>
</dbReference>
<protein>
    <recommendedName>
        <fullName evidence="6">Transcription elongation factor GreAB</fullName>
    </recommendedName>
</protein>
<evidence type="ECO:0000259" key="2">
    <source>
        <dbReference type="Pfam" id="PF11083"/>
    </source>
</evidence>
<dbReference type="Pfam" id="PF11083">
    <property type="entry name" value="Relaxase_C"/>
    <property type="match status" value="1"/>
</dbReference>
<reference evidence="4 5" key="1">
    <citation type="journal article" date="2017" name="BMC Genomics">
        <title>Comparative and functional genomics of the Lactococcus lactis taxon; insights into evolution and niche adaptation.</title>
        <authorList>
            <person name="Kelleher P."/>
            <person name="Bottacini F."/>
            <person name="Mahony J."/>
            <person name="Kilcawley K.N."/>
            <person name="van Sinderen D."/>
        </authorList>
    </citation>
    <scope>NUCLEOTIDE SEQUENCE [LARGE SCALE GENOMIC DNA]</scope>
    <source>
        <strain evidence="4 5">275</strain>
    </source>
</reference>
<accession>A0A1V0NF15</accession>
<dbReference type="EMBL" id="CP015897">
    <property type="protein sequence ID" value="ARD98495.1"/>
    <property type="molecule type" value="Genomic_DNA"/>
</dbReference>
<evidence type="ECO:0000259" key="1">
    <source>
        <dbReference type="Pfam" id="PF03432"/>
    </source>
</evidence>
<dbReference type="InterPro" id="IPR021112">
    <property type="entry name" value="LtrB_C"/>
</dbReference>
<evidence type="ECO:0008006" key="6">
    <source>
        <dbReference type="Google" id="ProtNLM"/>
    </source>
</evidence>
<dbReference type="AlphaFoldDB" id="A0A1V0NF15"/>
<dbReference type="Pfam" id="PF03432">
    <property type="entry name" value="Relaxase"/>
    <property type="match status" value="1"/>
</dbReference>
<sequence length="553" mass="63372">MVYTKHFAIHTIDHLRNSKDYIENAAKTLVEKSDVTGHLDNIFPYMMNDEKTFAKQLVSGYMIHNVYEASEEFIATKQLSAKANGEHYIFNPKTKRLEFSLKSLERAKNGNQAVLAYHLIQSFSPEDGLSPEEVHELGRQTILELTGGEYEFVLATHVDKAHLHNHIVFNSTNALTGKQFEWQLPRLRNGKVKDMTYEAFQKISDRIASKAGAKIIETSPKNSHAKYTKWQTENIFKSRIKSRLDFLLEHSLDLNDFKSKAKALNLAVDFSGKWATYRLLDDVQVRNTRGRNLVKSDPERYNLDRIKDYLKKNTGTFSVEDVVNQYEEKIETVKNDFDYQVTIEPWQIDHVTAKGLYVNVDFGIAQHGVIFIGTYKTDLLEDGNFNLYLKTNDYFYFMDTAGADNNRYMMGPTLMRQLSLYNGTVPVAKEKVISTIDELTEAINFLASHGVTEGGEQLVRLEQQLLEALQGAKNRLKELDKKLRDLNDSAKELIIGNDGGVQDEVLEQIKNQIASVKVSRDLFQEKYSRTISEINDYQGIVFQDKKKGSRKTL</sequence>